<evidence type="ECO:0000313" key="3">
    <source>
        <dbReference type="Proteomes" id="UP001396334"/>
    </source>
</evidence>
<organism evidence="2 3">
    <name type="scientific">Hibiscus sabdariffa</name>
    <name type="common">roselle</name>
    <dbReference type="NCBI Taxonomy" id="183260"/>
    <lineage>
        <taxon>Eukaryota</taxon>
        <taxon>Viridiplantae</taxon>
        <taxon>Streptophyta</taxon>
        <taxon>Embryophyta</taxon>
        <taxon>Tracheophyta</taxon>
        <taxon>Spermatophyta</taxon>
        <taxon>Magnoliopsida</taxon>
        <taxon>eudicotyledons</taxon>
        <taxon>Gunneridae</taxon>
        <taxon>Pentapetalae</taxon>
        <taxon>rosids</taxon>
        <taxon>malvids</taxon>
        <taxon>Malvales</taxon>
        <taxon>Malvaceae</taxon>
        <taxon>Malvoideae</taxon>
        <taxon>Hibiscus</taxon>
    </lineage>
</organism>
<feature type="compositionally biased region" description="Basic and acidic residues" evidence="1">
    <location>
        <begin position="112"/>
        <end position="125"/>
    </location>
</feature>
<keyword evidence="3" id="KW-1185">Reference proteome</keyword>
<comment type="caution">
    <text evidence="2">The sequence shown here is derived from an EMBL/GenBank/DDBJ whole genome shotgun (WGS) entry which is preliminary data.</text>
</comment>
<accession>A0ABR2S5G6</accession>
<feature type="region of interest" description="Disordered" evidence="1">
    <location>
        <begin position="206"/>
        <end position="250"/>
    </location>
</feature>
<evidence type="ECO:0000313" key="2">
    <source>
        <dbReference type="EMBL" id="KAK9020476.1"/>
    </source>
</evidence>
<gene>
    <name evidence="2" type="ORF">V6N11_010500</name>
</gene>
<feature type="compositionally biased region" description="Basic and acidic residues" evidence="1">
    <location>
        <begin position="219"/>
        <end position="228"/>
    </location>
</feature>
<proteinExistence type="predicted"/>
<feature type="compositionally biased region" description="Basic and acidic residues" evidence="1">
    <location>
        <begin position="134"/>
        <end position="151"/>
    </location>
</feature>
<evidence type="ECO:0000256" key="1">
    <source>
        <dbReference type="SAM" id="MobiDB-lite"/>
    </source>
</evidence>
<dbReference type="EMBL" id="JBBPBN010000016">
    <property type="protein sequence ID" value="KAK9020476.1"/>
    <property type="molecule type" value="Genomic_DNA"/>
</dbReference>
<dbReference type="Proteomes" id="UP001396334">
    <property type="component" value="Unassembled WGS sequence"/>
</dbReference>
<name>A0ABR2S5G6_9ROSI</name>
<sequence>MKMKSNNLRFFFKCHAMDSSHGRLTPFEKMSVTNKGQNNPVRHLTLLDIIQDDRSIKDKKSWKMFRDKLQLKRNGSAWTPSVHIPTSDVNVHSSRTRSLHCGPRRFNLPDTSHAEDRGELTRASDRPVAYSKMQLERRESVSRTNHDEHVDAAMPSDAPPSRSVKTQMVHHPSVQIRHAAMPSDAPPSRSVKTQMVHHPSVQIFTIKTGEDDDNDGSDDVYRCSRTEDGSESPIEALGERSMSAREVVAA</sequence>
<protein>
    <submittedName>
        <fullName evidence="2">Uncharacterized protein</fullName>
    </submittedName>
</protein>
<feature type="region of interest" description="Disordered" evidence="1">
    <location>
        <begin position="94"/>
        <end position="164"/>
    </location>
</feature>
<reference evidence="2 3" key="1">
    <citation type="journal article" date="2024" name="G3 (Bethesda)">
        <title>Genome assembly of Hibiscus sabdariffa L. provides insights into metabolisms of medicinal natural products.</title>
        <authorList>
            <person name="Kim T."/>
        </authorList>
    </citation>
    <scope>NUCLEOTIDE SEQUENCE [LARGE SCALE GENOMIC DNA]</scope>
    <source>
        <strain evidence="2">TK-2024</strain>
        <tissue evidence="2">Old leaves</tissue>
    </source>
</reference>